<reference evidence="1 2" key="1">
    <citation type="submission" date="2014-02" db="EMBL/GenBank/DDBJ databases">
        <title>Vibrio fortis Dalian14 Genome Sequencing.</title>
        <authorList>
            <person name="Wang Y."/>
            <person name="Song L."/>
            <person name="Liu G."/>
            <person name="Ding J."/>
        </authorList>
    </citation>
    <scope>NUCLEOTIDE SEQUENCE [LARGE SCALE GENOMIC DNA]</scope>
    <source>
        <strain evidence="1 2">Dalian14</strain>
    </source>
</reference>
<evidence type="ECO:0000313" key="2">
    <source>
        <dbReference type="Proteomes" id="UP000027219"/>
    </source>
</evidence>
<name>A0A066UQX6_9VIBR</name>
<comment type="caution">
    <text evidence="1">The sequence shown here is derived from an EMBL/GenBank/DDBJ whole genome shotgun (WGS) entry which is preliminary data.</text>
</comment>
<gene>
    <name evidence="1" type="ORF">VFDL14_03540</name>
</gene>
<proteinExistence type="predicted"/>
<keyword evidence="2" id="KW-1185">Reference proteome</keyword>
<organism evidence="1 2">
    <name type="scientific">Vibrio fortis</name>
    <dbReference type="NCBI Taxonomy" id="212667"/>
    <lineage>
        <taxon>Bacteria</taxon>
        <taxon>Pseudomonadati</taxon>
        <taxon>Pseudomonadota</taxon>
        <taxon>Gammaproteobacteria</taxon>
        <taxon>Vibrionales</taxon>
        <taxon>Vibrionaceae</taxon>
        <taxon>Vibrio</taxon>
    </lineage>
</organism>
<dbReference type="AlphaFoldDB" id="A0A066UQX6"/>
<accession>A0A066UQX6</accession>
<sequence>MRHFFLPIILVSVLILSVGLVSGMSTNNAYQFKVTYDGLGYEELTLRLRNGRSKMHYIGYDRDGKVIQAKQFFGVFLRWGDHYYFYQTEQDQASNPQTFNVKNLFIQELENKRSVLVSDQRGLFIHKNGVPLELKGIFYGRSLSSD</sequence>
<protein>
    <submittedName>
        <fullName evidence="1">Uncharacterized protein</fullName>
    </submittedName>
</protein>
<dbReference type="RefSeq" id="WP_032548768.1">
    <property type="nucleotide sequence ID" value="NZ_JBEEAX010000002.1"/>
</dbReference>
<dbReference type="Proteomes" id="UP000027219">
    <property type="component" value="Unassembled WGS sequence"/>
</dbReference>
<dbReference type="OrthoDB" id="5870528at2"/>
<evidence type="ECO:0000313" key="1">
    <source>
        <dbReference type="EMBL" id="KDN29836.1"/>
    </source>
</evidence>
<dbReference type="STRING" id="212667.VFDL14_03540"/>
<dbReference type="EMBL" id="JFFR01000002">
    <property type="protein sequence ID" value="KDN29836.1"/>
    <property type="molecule type" value="Genomic_DNA"/>
</dbReference>